<feature type="transmembrane region" description="Helical" evidence="2">
    <location>
        <begin position="342"/>
        <end position="362"/>
    </location>
</feature>
<dbReference type="EMBL" id="JOKH01000006">
    <property type="protein sequence ID" value="KEQ16295.1"/>
    <property type="molecule type" value="Genomic_DNA"/>
</dbReference>
<dbReference type="GO" id="GO:0005886">
    <property type="term" value="C:plasma membrane"/>
    <property type="evidence" value="ECO:0007669"/>
    <property type="project" value="UniProtKB-UniRule"/>
</dbReference>
<evidence type="ECO:0000313" key="3">
    <source>
        <dbReference type="EMBL" id="KEQ16295.1"/>
    </source>
</evidence>
<name>A0A081NCX2_9GAMM</name>
<dbReference type="eggNOG" id="COG3493">
    <property type="taxonomic scope" value="Bacteria"/>
</dbReference>
<evidence type="ECO:0000256" key="1">
    <source>
        <dbReference type="PIRNR" id="PIRNR005348"/>
    </source>
</evidence>
<reference evidence="3 4" key="1">
    <citation type="submission" date="2014-06" db="EMBL/GenBank/DDBJ databases">
        <title>Whole Genome Sequences of Three Symbiotic Endozoicomonas Bacteria.</title>
        <authorList>
            <person name="Neave M.J."/>
            <person name="Apprill A."/>
            <person name="Voolstra C.R."/>
        </authorList>
    </citation>
    <scope>NUCLEOTIDE SEQUENCE [LARGE SCALE GENOMIC DNA]</scope>
    <source>
        <strain evidence="3 4">DSM 25634</strain>
    </source>
</reference>
<keyword evidence="2" id="KW-1133">Transmembrane helix</keyword>
<accession>A0A081NCX2</accession>
<dbReference type="InterPro" id="IPR004679">
    <property type="entry name" value="2-OHcarboxylate_transport"/>
</dbReference>
<comment type="similarity">
    <text evidence="1">Belongs to the 2-hydroxycarboxylate transporter (2-HCT) (TC 2.A.24) family.</text>
</comment>
<feature type="transmembrane region" description="Helical" evidence="2">
    <location>
        <begin position="201"/>
        <end position="219"/>
    </location>
</feature>
<feature type="transmembrane region" description="Helical" evidence="2">
    <location>
        <begin position="70"/>
        <end position="92"/>
    </location>
</feature>
<sequence>MLLQQITGVQSPQRAVLFWLSLLCIVLITAGCTGHLPAGMAGLIPFVMALGGVLNALGERLGWIRDYLGGGPIVVIFGSSLMVATGIIPANISSDVTEFVRNQGFLALFISGLITGSLFGMDRQLLLRSALWYLPVILGGVSGALILVGLVGMLVGSGFIEAVFYVGLPIMGGGMGAGAVPLAEIFANILNSDASSVLSKMVPAVVLGNLVAIIAAGMLEKIGKVSPGLTGNGKLMKSQKGIRDDEKVEQIPELAKMGTGLFVATSFYVMGYLLSLVISLHPYALMILCVGLVKALGVMPSRFEEGAALWGDFMVMSLTPALLACIGVGFTDLHQVAEVISVQYFILVVTTVVGAILGAGLAGKMLGFYPIEASVTAGLCMANMGGTGDVAVLSASRRMHLMPYAQVSSRIGGAFVLLLATALLGLM</sequence>
<dbReference type="Pfam" id="PF03390">
    <property type="entry name" value="2HCT"/>
    <property type="match status" value="1"/>
</dbReference>
<feature type="transmembrane region" description="Helical" evidence="2">
    <location>
        <begin position="267"/>
        <end position="296"/>
    </location>
</feature>
<dbReference type="Proteomes" id="UP000028073">
    <property type="component" value="Unassembled WGS sequence"/>
</dbReference>
<dbReference type="GO" id="GO:0015293">
    <property type="term" value="F:symporter activity"/>
    <property type="evidence" value="ECO:0007669"/>
    <property type="project" value="UniProtKB-UniRule"/>
</dbReference>
<dbReference type="AlphaFoldDB" id="A0A081NCX2"/>
<feature type="transmembrane region" description="Helical" evidence="2">
    <location>
        <begin position="308"/>
        <end position="330"/>
    </location>
</feature>
<feature type="transmembrane region" description="Helical" evidence="2">
    <location>
        <begin position="162"/>
        <end position="189"/>
    </location>
</feature>
<dbReference type="PIRSF" id="PIRSF005348">
    <property type="entry name" value="YxkH"/>
    <property type="match status" value="1"/>
</dbReference>
<dbReference type="OrthoDB" id="8584824at2"/>
<dbReference type="PANTHER" id="PTHR40033:SF1">
    <property type="entry name" value="CITRATE-SODIUM SYMPORTER"/>
    <property type="match status" value="1"/>
</dbReference>
<organism evidence="3 4">
    <name type="scientific">Endozoicomonas numazuensis</name>
    <dbReference type="NCBI Taxonomy" id="1137799"/>
    <lineage>
        <taxon>Bacteria</taxon>
        <taxon>Pseudomonadati</taxon>
        <taxon>Pseudomonadota</taxon>
        <taxon>Gammaproteobacteria</taxon>
        <taxon>Oceanospirillales</taxon>
        <taxon>Endozoicomonadaceae</taxon>
        <taxon>Endozoicomonas</taxon>
    </lineage>
</organism>
<proteinExistence type="inferred from homology"/>
<keyword evidence="1 2" id="KW-0472">Membrane</keyword>
<keyword evidence="1" id="KW-0813">Transport</keyword>
<dbReference type="STRING" id="1137799.GZ78_24125"/>
<feature type="transmembrane region" description="Helical" evidence="2">
    <location>
        <begin position="407"/>
        <end position="426"/>
    </location>
</feature>
<feature type="transmembrane region" description="Helical" evidence="2">
    <location>
        <begin position="40"/>
        <end position="58"/>
    </location>
</feature>
<dbReference type="GO" id="GO:0008514">
    <property type="term" value="F:organic anion transmembrane transporter activity"/>
    <property type="evidence" value="ECO:0007669"/>
    <property type="project" value="InterPro"/>
</dbReference>
<feature type="transmembrane region" description="Helical" evidence="2">
    <location>
        <begin position="133"/>
        <end position="156"/>
    </location>
</feature>
<protein>
    <submittedName>
        <fullName evidence="3">Citrate:sodium symporter</fullName>
    </submittedName>
</protein>
<keyword evidence="1" id="KW-0769">Symport</keyword>
<evidence type="ECO:0000313" key="4">
    <source>
        <dbReference type="Proteomes" id="UP000028073"/>
    </source>
</evidence>
<dbReference type="PANTHER" id="PTHR40033">
    <property type="entry name" value="NA(+)-MALATE SYMPORTER"/>
    <property type="match status" value="1"/>
</dbReference>
<keyword evidence="2" id="KW-0812">Transmembrane</keyword>
<feature type="transmembrane region" description="Helical" evidence="2">
    <location>
        <begin position="104"/>
        <end position="121"/>
    </location>
</feature>
<comment type="caution">
    <text evidence="3">The sequence shown here is derived from an EMBL/GenBank/DDBJ whole genome shotgun (WGS) entry which is preliminary data.</text>
</comment>
<evidence type="ECO:0000256" key="2">
    <source>
        <dbReference type="SAM" id="Phobius"/>
    </source>
</evidence>
<keyword evidence="4" id="KW-1185">Reference proteome</keyword>
<gene>
    <name evidence="3" type="ORF">GZ78_24125</name>
</gene>